<feature type="compositionally biased region" description="Polar residues" evidence="4">
    <location>
        <begin position="57"/>
        <end position="70"/>
    </location>
</feature>
<dbReference type="Gene3D" id="1.10.150.50">
    <property type="entry name" value="Transcription Factor, Ets-1"/>
    <property type="match status" value="2"/>
</dbReference>
<feature type="domain" description="SAM" evidence="5">
    <location>
        <begin position="710"/>
        <end position="738"/>
    </location>
</feature>
<dbReference type="InterPro" id="IPR001660">
    <property type="entry name" value="SAM"/>
</dbReference>
<dbReference type="InterPro" id="IPR058914">
    <property type="entry name" value="LIPB1/2_CC"/>
</dbReference>
<name>A0A0L7LNR7_OPEBR</name>
<feature type="compositionally biased region" description="Basic and acidic residues" evidence="4">
    <location>
        <begin position="212"/>
        <end position="221"/>
    </location>
</feature>
<feature type="region of interest" description="Disordered" evidence="4">
    <location>
        <begin position="191"/>
        <end position="248"/>
    </location>
</feature>
<keyword evidence="1" id="KW-0677">Repeat</keyword>
<dbReference type="PANTHER" id="PTHR12587:SF14">
    <property type="entry name" value="AT31531P"/>
    <property type="match status" value="1"/>
</dbReference>
<keyword evidence="8" id="KW-1185">Reference proteome</keyword>
<dbReference type="Pfam" id="PF07647">
    <property type="entry name" value="SAM_2"/>
    <property type="match status" value="1"/>
</dbReference>
<dbReference type="Proteomes" id="UP000037510">
    <property type="component" value="Unassembled WGS sequence"/>
</dbReference>
<feature type="region of interest" description="Disordered" evidence="4">
    <location>
        <begin position="18"/>
        <end position="97"/>
    </location>
</feature>
<reference evidence="7 8" key="1">
    <citation type="journal article" date="2015" name="Genome Biol. Evol.">
        <title>The genome of winter moth (Operophtera brumata) provides a genomic perspective on sexual dimorphism and phenology.</title>
        <authorList>
            <person name="Derks M.F."/>
            <person name="Smit S."/>
            <person name="Salis L."/>
            <person name="Schijlen E."/>
            <person name="Bossers A."/>
            <person name="Mateman C."/>
            <person name="Pijl A.S."/>
            <person name="de Ridder D."/>
            <person name="Groenen M.A."/>
            <person name="Visser M.E."/>
            <person name="Megens H.J."/>
        </authorList>
    </citation>
    <scope>NUCLEOTIDE SEQUENCE [LARGE SCALE GENOMIC DNA]</scope>
    <source>
        <strain evidence="7">WM2013NL</strain>
        <tissue evidence="7">Head and thorax</tissue>
    </source>
</reference>
<feature type="domain" description="Liprin-beta-1/2 coiled-coil" evidence="6">
    <location>
        <begin position="391"/>
        <end position="473"/>
    </location>
</feature>
<feature type="coiled-coil region" evidence="3">
    <location>
        <begin position="387"/>
        <end position="442"/>
    </location>
</feature>
<keyword evidence="2 3" id="KW-0175">Coiled coil</keyword>
<dbReference type="GO" id="GO:0007528">
    <property type="term" value="P:neuromuscular junction development"/>
    <property type="evidence" value="ECO:0007669"/>
    <property type="project" value="TreeGrafter"/>
</dbReference>
<evidence type="ECO:0000313" key="8">
    <source>
        <dbReference type="Proteomes" id="UP000037510"/>
    </source>
</evidence>
<evidence type="ECO:0000256" key="1">
    <source>
        <dbReference type="ARBA" id="ARBA00022737"/>
    </source>
</evidence>
<gene>
    <name evidence="7" type="ORF">OBRU01_05015</name>
</gene>
<dbReference type="PANTHER" id="PTHR12587">
    <property type="entry name" value="LAR INTERACTING PROTEIN LIP -RELATED PROTEIN"/>
    <property type="match status" value="1"/>
</dbReference>
<evidence type="ECO:0000256" key="4">
    <source>
        <dbReference type="SAM" id="MobiDB-lite"/>
    </source>
</evidence>
<feature type="compositionally biased region" description="Low complexity" evidence="4">
    <location>
        <begin position="292"/>
        <end position="308"/>
    </location>
</feature>
<dbReference type="InterPro" id="IPR013761">
    <property type="entry name" value="SAM/pointed_sf"/>
</dbReference>
<dbReference type="STRING" id="104452.A0A0L7LNR7"/>
<dbReference type="AlphaFoldDB" id="A0A0L7LNR7"/>
<evidence type="ECO:0000313" key="7">
    <source>
        <dbReference type="EMBL" id="KOB76861.1"/>
    </source>
</evidence>
<dbReference type="GO" id="GO:0048786">
    <property type="term" value="C:presynaptic active zone"/>
    <property type="evidence" value="ECO:0007669"/>
    <property type="project" value="TreeGrafter"/>
</dbReference>
<feature type="region of interest" description="Disordered" evidence="4">
    <location>
        <begin position="266"/>
        <end position="326"/>
    </location>
</feature>
<dbReference type="InterPro" id="IPR029515">
    <property type="entry name" value="Liprin"/>
</dbReference>
<evidence type="ECO:0000256" key="2">
    <source>
        <dbReference type="ARBA" id="ARBA00023054"/>
    </source>
</evidence>
<comment type="caution">
    <text evidence="7">The sequence shown here is derived from an EMBL/GenBank/DDBJ whole genome shotgun (WGS) entry which is preliminary data.</text>
</comment>
<accession>A0A0L7LNR7</accession>
<feature type="compositionally biased region" description="Basic and acidic residues" evidence="4">
    <location>
        <begin position="44"/>
        <end position="55"/>
    </location>
</feature>
<dbReference type="EMBL" id="JTDY01000506">
    <property type="protein sequence ID" value="KOB76861.1"/>
    <property type="molecule type" value="Genomic_DNA"/>
</dbReference>
<dbReference type="Pfam" id="PF26022">
    <property type="entry name" value="CC_Liprin_beta"/>
    <property type="match status" value="1"/>
</dbReference>
<feature type="compositionally biased region" description="Basic and acidic residues" evidence="4">
    <location>
        <begin position="279"/>
        <end position="290"/>
    </location>
</feature>
<organism evidence="7 8">
    <name type="scientific">Operophtera brumata</name>
    <name type="common">Winter moth</name>
    <name type="synonym">Phalaena brumata</name>
    <dbReference type="NCBI Taxonomy" id="104452"/>
    <lineage>
        <taxon>Eukaryota</taxon>
        <taxon>Metazoa</taxon>
        <taxon>Ecdysozoa</taxon>
        <taxon>Arthropoda</taxon>
        <taxon>Hexapoda</taxon>
        <taxon>Insecta</taxon>
        <taxon>Pterygota</taxon>
        <taxon>Neoptera</taxon>
        <taxon>Endopterygota</taxon>
        <taxon>Lepidoptera</taxon>
        <taxon>Glossata</taxon>
        <taxon>Ditrysia</taxon>
        <taxon>Geometroidea</taxon>
        <taxon>Geometridae</taxon>
        <taxon>Larentiinae</taxon>
        <taxon>Operophtera</taxon>
    </lineage>
</organism>
<feature type="compositionally biased region" description="Basic and acidic residues" evidence="4">
    <location>
        <begin position="230"/>
        <end position="243"/>
    </location>
</feature>
<proteinExistence type="predicted"/>
<evidence type="ECO:0000256" key="3">
    <source>
        <dbReference type="SAM" id="Coils"/>
    </source>
</evidence>
<evidence type="ECO:0000259" key="5">
    <source>
        <dbReference type="Pfam" id="PF07647"/>
    </source>
</evidence>
<sequence length="748" mass="82551">MRELGRGGSLVAATIAALNSRTGTEEKSRPAKARAHSVQNKCPRIKEENCEDRSRRTSGYSERPLSTASEASERDSASVQSSEEPPPQESDSYRACRAVSHRQSLMSDCEYLTEPFDEEQQERAAAMAAAGYAHPAVRSYLYSSMGEFGAENMRLVSPDAILTDYLVTGGDSDSPDEATVKCTAWSQAAVSANRVNSSGTESSSSSDEESDGHDYEPRSDTNYRTLTPSRRLDNSTRRDDDFKWMPTGSIVDDDVIEPVSMDARTEEFTSASLDRRRRAPSDRSDRDRKSRSSVASKPPQHPASVRASPRPRRFRDEETETPPELQRRWNSYEHFRWPEPSGAPPPAGWWPPVCWCHGPPPPPCCMHDRSWPSHPSLPPTPARGYNKNDAEDRVRRLEADKESLHLQVQVLSEQIQAQSEKMADLERALHETRQRLDDSDQRLQKEMLQRSSLETQKLELLSKLSEVRLRVAERGLLERSPPPEATTPPANYGRQIERNTHMYSSLPRSSMVTTESRVAFGKLSNTVVARGRGQSVPNLAEKDEVISRGSPSPSLREVRARLGSGGGVRLEGDDFARSSIRSTPRSRPLTMPCLGLEAYCAAARAWLGASPDGRGLMAAASHQAIEKELAIKHPMHKKKIDVGVCGARAAASDAAMDGRALHRLTHSELHAHLRVTHALHALSTMVRRAAEGAEGGGGGAEGVGDAEVARWSSHRVMQWLKAIDLAEYAPNLRGAGMELRNPTLILSI</sequence>
<evidence type="ECO:0000259" key="6">
    <source>
        <dbReference type="Pfam" id="PF26022"/>
    </source>
</evidence>
<protein>
    <submittedName>
        <fullName evidence="7">Uncharacterized protein</fullName>
    </submittedName>
</protein>